<dbReference type="EMBL" id="RRYP01017377">
    <property type="protein sequence ID" value="TNV74151.1"/>
    <property type="molecule type" value="Genomic_DNA"/>
</dbReference>
<dbReference type="Proteomes" id="UP000785679">
    <property type="component" value="Unassembled WGS sequence"/>
</dbReference>
<accession>A0A8J8SXP4</accession>
<evidence type="ECO:0000313" key="1">
    <source>
        <dbReference type="EMBL" id="TNV74151.1"/>
    </source>
</evidence>
<protein>
    <submittedName>
        <fullName evidence="1">Uncharacterized protein</fullName>
    </submittedName>
</protein>
<comment type="caution">
    <text evidence="1">The sequence shown here is derived from an EMBL/GenBank/DDBJ whole genome shotgun (WGS) entry which is preliminary data.</text>
</comment>
<dbReference type="AlphaFoldDB" id="A0A8J8SXP4"/>
<reference evidence="1" key="1">
    <citation type="submission" date="2019-06" db="EMBL/GenBank/DDBJ databases">
        <authorList>
            <person name="Zheng W."/>
        </authorList>
    </citation>
    <scope>NUCLEOTIDE SEQUENCE</scope>
    <source>
        <strain evidence="1">QDHG01</strain>
    </source>
</reference>
<proteinExistence type="predicted"/>
<organism evidence="1 2">
    <name type="scientific">Halteria grandinella</name>
    <dbReference type="NCBI Taxonomy" id="5974"/>
    <lineage>
        <taxon>Eukaryota</taxon>
        <taxon>Sar</taxon>
        <taxon>Alveolata</taxon>
        <taxon>Ciliophora</taxon>
        <taxon>Intramacronucleata</taxon>
        <taxon>Spirotrichea</taxon>
        <taxon>Stichotrichia</taxon>
        <taxon>Sporadotrichida</taxon>
        <taxon>Halteriidae</taxon>
        <taxon>Halteria</taxon>
    </lineage>
</organism>
<evidence type="ECO:0000313" key="2">
    <source>
        <dbReference type="Proteomes" id="UP000785679"/>
    </source>
</evidence>
<keyword evidence="2" id="KW-1185">Reference proteome</keyword>
<sequence length="216" mass="25075">MDHNADKYFLCIQGLSKLQISEEFKIQFKRDLQVIQSDQKCECPSKIIMICNQILGQQSAQSILQTLNGFFKYENIQKFFLEGSVTTIDGLYQKLSQFKNVKVLKIPYQYCDGENFHLLVMLKQLNKLTKLQLQSNKKNGSVNSEEIQGLVQFAIDQMGELRTLKLLLHHPIKIRDIDLYNRVYPINCTISSNNQLQYQIDTRFGLNEFPIISNSI</sequence>
<gene>
    <name evidence="1" type="ORF">FGO68_gene3872</name>
</gene>
<name>A0A8J8SXP4_HALGN</name>